<dbReference type="GO" id="GO:0008897">
    <property type="term" value="F:holo-[acyl-carrier-protein] synthase activity"/>
    <property type="evidence" value="ECO:0007669"/>
    <property type="project" value="InterPro"/>
</dbReference>
<keyword evidence="7" id="KW-1185">Reference proteome</keyword>
<dbReference type="PRINTS" id="PR01399">
    <property type="entry name" value="ENTSNTHTASED"/>
</dbReference>
<reference evidence="7" key="1">
    <citation type="submission" date="2016-10" db="EMBL/GenBank/DDBJ databases">
        <authorList>
            <person name="Varghese N."/>
            <person name="Submissions S."/>
        </authorList>
    </citation>
    <scope>NUCLEOTIDE SEQUENCE [LARGE SCALE GENOMIC DNA]</scope>
    <source>
        <strain evidence="7">CGMCC 4.2126</strain>
    </source>
</reference>
<dbReference type="InterPro" id="IPR041354">
    <property type="entry name" value="4PPT_N"/>
</dbReference>
<name>A0A1I3XEV1_9ACTN</name>
<feature type="domain" description="4'-phosphopantetheinyl transferase" evidence="4">
    <location>
        <begin position="100"/>
        <end position="183"/>
    </location>
</feature>
<dbReference type="AlphaFoldDB" id="A0A1I3XEV1"/>
<dbReference type="EMBL" id="FOQY01000019">
    <property type="protein sequence ID" value="SFK18055.1"/>
    <property type="molecule type" value="Genomic_DNA"/>
</dbReference>
<feature type="binding site" evidence="3">
    <location>
        <position position="104"/>
    </location>
    <ligand>
        <name>Mg(2+)</name>
        <dbReference type="ChEBI" id="CHEBI:18420"/>
    </ligand>
</feature>
<organism evidence="6 7">
    <name type="scientific">Streptosporangium canum</name>
    <dbReference type="NCBI Taxonomy" id="324952"/>
    <lineage>
        <taxon>Bacteria</taxon>
        <taxon>Bacillati</taxon>
        <taxon>Actinomycetota</taxon>
        <taxon>Actinomycetes</taxon>
        <taxon>Streptosporangiales</taxon>
        <taxon>Streptosporangiaceae</taxon>
        <taxon>Streptosporangium</taxon>
    </lineage>
</organism>
<evidence type="ECO:0000259" key="4">
    <source>
        <dbReference type="Pfam" id="PF01648"/>
    </source>
</evidence>
<dbReference type="GeneID" id="96300730"/>
<evidence type="ECO:0000259" key="5">
    <source>
        <dbReference type="Pfam" id="PF17837"/>
    </source>
</evidence>
<dbReference type="RefSeq" id="WP_245789680.1">
    <property type="nucleotide sequence ID" value="NZ_FOQY01000019.1"/>
</dbReference>
<dbReference type="PANTHER" id="PTHR38096:SF1">
    <property type="entry name" value="ENTEROBACTIN SYNTHASE COMPONENT D"/>
    <property type="match status" value="1"/>
</dbReference>
<gene>
    <name evidence="6" type="ORF">SAMN05216275_1193</name>
</gene>
<feature type="binding site" evidence="3">
    <location>
        <position position="103"/>
    </location>
    <ligand>
        <name>Mg(2+)</name>
        <dbReference type="ChEBI" id="CHEBI:18420"/>
    </ligand>
</feature>
<protein>
    <submittedName>
        <fullName evidence="6">4'-phosphopantetheinyl transferase EntD (Siderophore biosynthesis)</fullName>
    </submittedName>
</protein>
<evidence type="ECO:0000256" key="2">
    <source>
        <dbReference type="PIRSR" id="PIRSR603542-1"/>
    </source>
</evidence>
<keyword evidence="3" id="KW-0479">Metal-binding</keyword>
<dbReference type="GO" id="GO:0009366">
    <property type="term" value="C:enterobactin synthetase complex"/>
    <property type="evidence" value="ECO:0007669"/>
    <property type="project" value="InterPro"/>
</dbReference>
<evidence type="ECO:0000313" key="6">
    <source>
        <dbReference type="EMBL" id="SFK18055.1"/>
    </source>
</evidence>
<dbReference type="GO" id="GO:0000287">
    <property type="term" value="F:magnesium ion binding"/>
    <property type="evidence" value="ECO:0007669"/>
    <property type="project" value="InterPro"/>
</dbReference>
<dbReference type="Gene3D" id="3.90.470.20">
    <property type="entry name" value="4'-phosphopantetheinyl transferase domain"/>
    <property type="match status" value="1"/>
</dbReference>
<dbReference type="InterPro" id="IPR003542">
    <property type="entry name" value="Enbac_synth_compD-like"/>
</dbReference>
<dbReference type="GO" id="GO:0005886">
    <property type="term" value="C:plasma membrane"/>
    <property type="evidence" value="ECO:0007669"/>
    <property type="project" value="TreeGrafter"/>
</dbReference>
<feature type="binding site" evidence="3">
    <location>
        <position position="105"/>
    </location>
    <ligand>
        <name>Mg(2+)</name>
        <dbReference type="ChEBI" id="CHEBI:18420"/>
    </ligand>
</feature>
<evidence type="ECO:0000313" key="7">
    <source>
        <dbReference type="Proteomes" id="UP000199111"/>
    </source>
</evidence>
<keyword evidence="1 6" id="KW-0808">Transferase</keyword>
<feature type="binding site" evidence="2">
    <location>
        <position position="145"/>
    </location>
    <ligand>
        <name>CoA</name>
        <dbReference type="ChEBI" id="CHEBI:57287"/>
    </ligand>
</feature>
<dbReference type="Pfam" id="PF17837">
    <property type="entry name" value="4PPT_N"/>
    <property type="match status" value="1"/>
</dbReference>
<feature type="binding site" evidence="2">
    <location>
        <position position="47"/>
    </location>
    <ligand>
        <name>CoA</name>
        <dbReference type="ChEBI" id="CHEBI:57287"/>
    </ligand>
</feature>
<dbReference type="Proteomes" id="UP000199111">
    <property type="component" value="Unassembled WGS sequence"/>
</dbReference>
<comment type="cofactor">
    <cofactor evidence="3">
        <name>Mg(2+)</name>
        <dbReference type="ChEBI" id="CHEBI:18420"/>
    </cofactor>
</comment>
<feature type="binding site" evidence="2">
    <location>
        <position position="159"/>
    </location>
    <ligand>
        <name>CoA</name>
        <dbReference type="ChEBI" id="CHEBI:57287"/>
    </ligand>
</feature>
<dbReference type="InterPro" id="IPR037143">
    <property type="entry name" value="4-PPantetheinyl_Trfase_dom_sf"/>
</dbReference>
<feature type="binding site" evidence="2">
    <location>
        <position position="149"/>
    </location>
    <ligand>
        <name>CoA</name>
        <dbReference type="ChEBI" id="CHEBI:57287"/>
    </ligand>
</feature>
<sequence>MIEKILPPWVAAVEAFRDPPDAALFPEEETVVAGAVDKRRREFTTARHCARQALARLGLPPAPILPDEHGAPRWPDGVMGAITHCAGYRAAAVSREAVTLGIDAEPHERLPEGVLQTIALDEERAALERLGDRIHWDRLLFSAKESVYKAWFPLARRWLGFDEAHITLAPSGVFTARLLVPGPQVAGRRLTGFTGRWIVADGLVSTAVTLPFEQRPADAPQDVLGQVRDVLGDLPPGGAPPRGQGWNR</sequence>
<feature type="binding site" evidence="2">
    <location>
        <position position="103"/>
    </location>
    <ligand>
        <name>CoA</name>
        <dbReference type="ChEBI" id="CHEBI:57287"/>
    </ligand>
</feature>
<feature type="domain" description="4'-phosphopantetheinyl transferase N-terminal" evidence="5">
    <location>
        <begin position="27"/>
        <end position="94"/>
    </location>
</feature>
<dbReference type="Pfam" id="PF01648">
    <property type="entry name" value="ACPS"/>
    <property type="match status" value="1"/>
</dbReference>
<keyword evidence="3" id="KW-0460">Magnesium</keyword>
<dbReference type="SUPFAM" id="SSF56214">
    <property type="entry name" value="4'-phosphopantetheinyl transferase"/>
    <property type="match status" value="1"/>
</dbReference>
<feature type="binding site" evidence="2">
    <location>
        <position position="39"/>
    </location>
    <ligand>
        <name>CoA</name>
        <dbReference type="ChEBI" id="CHEBI:57287"/>
    </ligand>
</feature>
<evidence type="ECO:0000256" key="3">
    <source>
        <dbReference type="PIRSR" id="PIRSR603542-2"/>
    </source>
</evidence>
<dbReference type="GO" id="GO:0009239">
    <property type="term" value="P:enterobactin biosynthetic process"/>
    <property type="evidence" value="ECO:0007669"/>
    <property type="project" value="InterPro"/>
</dbReference>
<proteinExistence type="predicted"/>
<dbReference type="InterPro" id="IPR008278">
    <property type="entry name" value="4-PPantetheinyl_Trfase_dom"/>
</dbReference>
<dbReference type="PANTHER" id="PTHR38096">
    <property type="entry name" value="ENTEROBACTIN SYNTHASE COMPONENT D"/>
    <property type="match status" value="1"/>
</dbReference>
<accession>A0A1I3XEV1</accession>
<evidence type="ECO:0000256" key="1">
    <source>
        <dbReference type="ARBA" id="ARBA00022679"/>
    </source>
</evidence>
<feature type="binding site" evidence="2">
    <location>
        <begin position="83"/>
        <end position="84"/>
    </location>
    <ligand>
        <name>CoA</name>
        <dbReference type="ChEBI" id="CHEBI:57287"/>
    </ligand>
</feature>